<feature type="transmembrane region" description="Helical" evidence="1">
    <location>
        <begin position="248"/>
        <end position="268"/>
    </location>
</feature>
<dbReference type="InterPro" id="IPR025291">
    <property type="entry name" value="DUF4153"/>
</dbReference>
<feature type="transmembrane region" description="Helical" evidence="1">
    <location>
        <begin position="138"/>
        <end position="163"/>
    </location>
</feature>
<evidence type="ECO:0000256" key="1">
    <source>
        <dbReference type="SAM" id="Phobius"/>
    </source>
</evidence>
<keyword evidence="1" id="KW-0812">Transmembrane</keyword>
<feature type="transmembrane region" description="Helical" evidence="1">
    <location>
        <begin position="66"/>
        <end position="84"/>
    </location>
</feature>
<dbReference type="Proteomes" id="UP000518474">
    <property type="component" value="Unassembled WGS sequence"/>
</dbReference>
<dbReference type="EMBL" id="JABXPT010000002">
    <property type="protein sequence ID" value="MBA7897468.1"/>
    <property type="molecule type" value="Genomic_DNA"/>
</dbReference>
<keyword evidence="1" id="KW-0472">Membrane</keyword>
<dbReference type="Pfam" id="PF13687">
    <property type="entry name" value="DUF4153"/>
    <property type="match status" value="1"/>
</dbReference>
<feature type="transmembrane region" description="Helical" evidence="1">
    <location>
        <begin position="353"/>
        <end position="373"/>
    </location>
</feature>
<accession>A0A7W3AHQ4</accession>
<organism evidence="2 3">
    <name type="scientific">Escherichia marmotae</name>
    <dbReference type="NCBI Taxonomy" id="1499973"/>
    <lineage>
        <taxon>Bacteria</taxon>
        <taxon>Pseudomonadati</taxon>
        <taxon>Pseudomonadota</taxon>
        <taxon>Gammaproteobacteria</taxon>
        <taxon>Enterobacterales</taxon>
        <taxon>Enterobacteriaceae</taxon>
        <taxon>Escherichia</taxon>
    </lineage>
</organism>
<protein>
    <submittedName>
        <fullName evidence="2">DUF4153 domain-containing protein</fullName>
    </submittedName>
</protein>
<keyword evidence="1" id="KW-1133">Transmembrane helix</keyword>
<gene>
    <name evidence="2" type="ORF">HV245_04560</name>
</gene>
<feature type="transmembrane region" description="Helical" evidence="1">
    <location>
        <begin position="39"/>
        <end position="59"/>
    </location>
</feature>
<evidence type="ECO:0000313" key="3">
    <source>
        <dbReference type="Proteomes" id="UP000518474"/>
    </source>
</evidence>
<feature type="transmembrane region" description="Helical" evidence="1">
    <location>
        <begin position="12"/>
        <end position="33"/>
    </location>
</feature>
<comment type="caution">
    <text evidence="2">The sequence shown here is derived from an EMBL/GenBank/DDBJ whole genome shotgun (WGS) entry which is preliminary data.</text>
</comment>
<evidence type="ECO:0000313" key="2">
    <source>
        <dbReference type="EMBL" id="MBA7897468.1"/>
    </source>
</evidence>
<feature type="transmembrane region" description="Helical" evidence="1">
    <location>
        <begin position="183"/>
        <end position="201"/>
    </location>
</feature>
<dbReference type="RefSeq" id="WP_181478737.1">
    <property type="nucleotide sequence ID" value="NZ_CP056697.1"/>
</dbReference>
<reference evidence="2 3" key="1">
    <citation type="submission" date="2020-06" db="EMBL/GenBank/DDBJ databases">
        <title>REHAB project genomes.</title>
        <authorList>
            <person name="Shaw L.P."/>
        </authorList>
    </citation>
    <scope>NUCLEOTIDE SEQUENCE [LARGE SCALE GENOMIC DNA]</scope>
    <source>
        <strain evidence="2 3">RHBSTW-00604</strain>
    </source>
</reference>
<feature type="transmembrane region" description="Helical" evidence="1">
    <location>
        <begin position="99"/>
        <end position="118"/>
    </location>
</feature>
<proteinExistence type="predicted"/>
<name>A0A7W3AHQ4_9ESCH</name>
<dbReference type="AlphaFoldDB" id="A0A7W3AHQ4"/>
<sequence>MDNVELSPVTRWGMVATGLLQGLVCYLLITWLAGKNNSWIVYGVPATLALSSVLLFTVVSFKQKRLWGWLAIVLIATLGMSGWLKWQIDGMSPWRAEKALWDFGCYLLLMGVMLLPWIQQSLRVHNDITRYSYFYQSVWHNVLVLLVIFITNGLTWLVLLLWSELFKLVGITFFKTLFFSTDWFIYLTLGLVTALAVILARTQSRLIDSIQKLFTLIATGLLPLVSLLTLLFIITLPFAGLNAISRHISAAGLLLTLAFLQLLLMAVVRDPQKASIPWAGPLRYLIKTALLVTPLYVLIAAWALWLRVAQYGWTAERLHGALAVVVLLVWSLGYFVSIVWRKGQNPLVLQGKVNLAVSLLVLVILVLLNSPVLDSMRISVNSHMARYQSGKNTPDQVSIYMLEQSGRYGRAALESLKSDVEYMKDPKRRRSLLMAFDGVQRLQQRISEKALADNVLIAPGSGKPDETFWSAVMKNLYNAMICIEKDACVLVEQDLNSDGRAEGILFAFNSERYIVYGFDPDKKEWQELTMSLLPREITKEKLLTAAKEGKLGTKPKAWRDLTVDGETLDLNLNE</sequence>
<feature type="transmembrane region" description="Helical" evidence="1">
    <location>
        <begin position="289"/>
        <end position="308"/>
    </location>
</feature>
<feature type="transmembrane region" description="Helical" evidence="1">
    <location>
        <begin position="213"/>
        <end position="236"/>
    </location>
</feature>
<feature type="transmembrane region" description="Helical" evidence="1">
    <location>
        <begin position="320"/>
        <end position="341"/>
    </location>
</feature>